<keyword evidence="1" id="KW-0238">DNA-binding</keyword>
<feature type="region of interest" description="Disordered" evidence="2">
    <location>
        <begin position="1"/>
        <end position="50"/>
    </location>
</feature>
<gene>
    <name evidence="4" type="ORF">Pen02_25950</name>
</gene>
<dbReference type="InterPro" id="IPR047057">
    <property type="entry name" value="MerR_fam"/>
</dbReference>
<dbReference type="Pfam" id="PF13411">
    <property type="entry name" value="MerR_1"/>
    <property type="match status" value="1"/>
</dbReference>
<dbReference type="PANTHER" id="PTHR30204:SF89">
    <property type="entry name" value="HTH MERR-TYPE DOMAIN-CONTAINING PROTEIN"/>
    <property type="match status" value="1"/>
</dbReference>
<proteinExistence type="predicted"/>
<keyword evidence="5" id="KW-1185">Reference proteome</keyword>
<feature type="region of interest" description="Disordered" evidence="2">
    <location>
        <begin position="128"/>
        <end position="150"/>
    </location>
</feature>
<evidence type="ECO:0000313" key="4">
    <source>
        <dbReference type="EMBL" id="GIG87659.1"/>
    </source>
</evidence>
<comment type="caution">
    <text evidence="4">The sequence shown here is derived from an EMBL/GenBank/DDBJ whole genome shotgun (WGS) entry which is preliminary data.</text>
</comment>
<sequence length="287" mass="30603">MSESAAAAVPGPGTAARGQPPNLFPADPRGARPPTSTHGHDGPQGEVGKGSLMSIGEVLAQLRVEFPDTTISKLRFLESEGLVEPQRTPAGYRKYSWDDVARLRFVLTAQRDQYLPLRVIREQLAEADRDGLPGPERHRPSLVAVGPDGEVPGREVAAPVAESSDARLGRSELVSRSGLAEPLLAELERMGLLVSHPPGWYDADALVIAQAVAGLAAYGLEPRHLRGYRTAADREVGLFAQLVAPLARQSDPAARARAAEAARELVGLSQRLHAALVRVGLRGTLGR</sequence>
<dbReference type="SMART" id="SM00422">
    <property type="entry name" value="HTH_MERR"/>
    <property type="match status" value="1"/>
</dbReference>
<dbReference type="CDD" id="cd00592">
    <property type="entry name" value="HTH_MerR-like"/>
    <property type="match status" value="1"/>
</dbReference>
<accession>A0ABQ4DYW9</accession>
<evidence type="ECO:0000313" key="5">
    <source>
        <dbReference type="Proteomes" id="UP000646749"/>
    </source>
</evidence>
<evidence type="ECO:0000256" key="1">
    <source>
        <dbReference type="ARBA" id="ARBA00023125"/>
    </source>
</evidence>
<feature type="domain" description="HTH merR-type" evidence="3">
    <location>
        <begin position="74"/>
        <end position="126"/>
    </location>
</feature>
<evidence type="ECO:0000259" key="3">
    <source>
        <dbReference type="PROSITE" id="PS50937"/>
    </source>
</evidence>
<dbReference type="EMBL" id="BONW01000012">
    <property type="protein sequence ID" value="GIG87659.1"/>
    <property type="molecule type" value="Genomic_DNA"/>
</dbReference>
<organism evidence="4 5">
    <name type="scientific">Plantactinospora endophytica</name>
    <dbReference type="NCBI Taxonomy" id="673535"/>
    <lineage>
        <taxon>Bacteria</taxon>
        <taxon>Bacillati</taxon>
        <taxon>Actinomycetota</taxon>
        <taxon>Actinomycetes</taxon>
        <taxon>Micromonosporales</taxon>
        <taxon>Micromonosporaceae</taxon>
        <taxon>Plantactinospora</taxon>
    </lineage>
</organism>
<dbReference type="InterPro" id="IPR009061">
    <property type="entry name" value="DNA-bd_dom_put_sf"/>
</dbReference>
<feature type="compositionally biased region" description="Basic and acidic residues" evidence="2">
    <location>
        <begin position="128"/>
        <end position="139"/>
    </location>
</feature>
<dbReference type="InterPro" id="IPR000551">
    <property type="entry name" value="MerR-type_HTH_dom"/>
</dbReference>
<reference evidence="4 5" key="1">
    <citation type="submission" date="2021-01" db="EMBL/GenBank/DDBJ databases">
        <title>Whole genome shotgun sequence of Plantactinospora endophytica NBRC 110450.</title>
        <authorList>
            <person name="Komaki H."/>
            <person name="Tamura T."/>
        </authorList>
    </citation>
    <scope>NUCLEOTIDE SEQUENCE [LARGE SCALE GENOMIC DNA]</scope>
    <source>
        <strain evidence="4 5">NBRC 110450</strain>
    </source>
</reference>
<feature type="compositionally biased region" description="Low complexity" evidence="2">
    <location>
        <begin position="1"/>
        <end position="16"/>
    </location>
</feature>
<evidence type="ECO:0000256" key="2">
    <source>
        <dbReference type="SAM" id="MobiDB-lite"/>
    </source>
</evidence>
<name>A0ABQ4DYW9_9ACTN</name>
<dbReference type="Gene3D" id="1.10.1660.10">
    <property type="match status" value="1"/>
</dbReference>
<dbReference type="SUPFAM" id="SSF46955">
    <property type="entry name" value="Putative DNA-binding domain"/>
    <property type="match status" value="1"/>
</dbReference>
<dbReference type="PROSITE" id="PS50937">
    <property type="entry name" value="HTH_MERR_2"/>
    <property type="match status" value="1"/>
</dbReference>
<dbReference type="Proteomes" id="UP000646749">
    <property type="component" value="Unassembled WGS sequence"/>
</dbReference>
<dbReference type="PANTHER" id="PTHR30204">
    <property type="entry name" value="REDOX-CYCLING DRUG-SENSING TRANSCRIPTIONAL ACTIVATOR SOXR"/>
    <property type="match status" value="1"/>
</dbReference>
<protein>
    <submittedName>
        <fullName evidence="4">MerR family transcriptional regulator</fullName>
    </submittedName>
</protein>